<evidence type="ECO:0000256" key="4">
    <source>
        <dbReference type="ARBA" id="ARBA00022840"/>
    </source>
</evidence>
<feature type="binding site" evidence="7">
    <location>
        <begin position="264"/>
        <end position="266"/>
    </location>
    <ligand>
        <name>ATP</name>
        <dbReference type="ChEBI" id="CHEBI:30616"/>
    </ligand>
</feature>
<dbReference type="Gene3D" id="3.30.1360.30">
    <property type="entry name" value="GAD-like domain"/>
    <property type="match status" value="1"/>
</dbReference>
<dbReference type="InterPro" id="IPR004364">
    <property type="entry name" value="Aa-tRNA-synt_II"/>
</dbReference>
<dbReference type="Pfam" id="PF01336">
    <property type="entry name" value="tRNA_anti-codon"/>
    <property type="match status" value="1"/>
</dbReference>
<evidence type="ECO:0000259" key="8">
    <source>
        <dbReference type="PROSITE" id="PS50862"/>
    </source>
</evidence>
<name>A0A5K7SBE7_9BACT</name>
<evidence type="ECO:0000256" key="6">
    <source>
        <dbReference type="ARBA" id="ARBA00023146"/>
    </source>
</evidence>
<comment type="caution">
    <text evidence="7">Lacks conserved residue(s) required for the propagation of feature annotation.</text>
</comment>
<dbReference type="InterPro" id="IPR004524">
    <property type="entry name" value="Asp-tRNA-ligase_1"/>
</dbReference>
<comment type="subcellular location">
    <subcellularLocation>
        <location evidence="7">Cytoplasm</location>
    </subcellularLocation>
</comment>
<dbReference type="GO" id="GO:0003676">
    <property type="term" value="F:nucleic acid binding"/>
    <property type="evidence" value="ECO:0007669"/>
    <property type="project" value="InterPro"/>
</dbReference>
<reference evidence="9" key="1">
    <citation type="journal article" date="2020" name="Int. J. Syst. Evol. Microbiol.">
        <title>Aquipluma nitroreducens gen. nov. sp. nov., a novel facultatively anaerobic bacterium isolated from a freshwater lake.</title>
        <authorList>
            <person name="Watanabe M."/>
            <person name="Kojima H."/>
            <person name="Fukui M."/>
        </authorList>
    </citation>
    <scope>NUCLEOTIDE SEQUENCE</scope>
    <source>
        <strain evidence="9">MeG22</strain>
    </source>
</reference>
<dbReference type="GO" id="GO:0006422">
    <property type="term" value="P:aspartyl-tRNA aminoacylation"/>
    <property type="evidence" value="ECO:0007669"/>
    <property type="project" value="UniProtKB-UniRule"/>
</dbReference>
<dbReference type="InterPro" id="IPR002312">
    <property type="entry name" value="Asp/Asn-tRNA-synth_IIb"/>
</dbReference>
<feature type="binding site" evidence="7">
    <location>
        <position position="218"/>
    </location>
    <ligand>
        <name>L-aspartate</name>
        <dbReference type="ChEBI" id="CHEBI:29991"/>
    </ligand>
</feature>
<dbReference type="InterPro" id="IPR012340">
    <property type="entry name" value="NA-bd_OB-fold"/>
</dbReference>
<dbReference type="NCBIfam" id="TIGR00459">
    <property type="entry name" value="aspS_bact"/>
    <property type="match status" value="1"/>
</dbReference>
<evidence type="ECO:0000313" key="9">
    <source>
        <dbReference type="EMBL" id="BBE18799.1"/>
    </source>
</evidence>
<evidence type="ECO:0000313" key="10">
    <source>
        <dbReference type="Proteomes" id="UP001193389"/>
    </source>
</evidence>
<dbReference type="EMBL" id="AP018694">
    <property type="protein sequence ID" value="BBE18799.1"/>
    <property type="molecule type" value="Genomic_DNA"/>
</dbReference>
<accession>A0A5K7SBE7</accession>
<dbReference type="Gene3D" id="2.40.50.140">
    <property type="entry name" value="Nucleic acid-binding proteins"/>
    <property type="match status" value="1"/>
</dbReference>
<evidence type="ECO:0000256" key="2">
    <source>
        <dbReference type="ARBA" id="ARBA00022598"/>
    </source>
</evidence>
<sequence length="630" mass="71288">MNSTSIFEYHILYSGINFKYLPNLIFSNQLFQKLLIFAANKNETTMYRTHTCGEIRINHQGSEVTLAGWVQRVRNLGGMTFIDLRDRYGITQLVFDEKTEQSVAELGNQLGREYVVQATGTVRERSSKNKNIPTGEVELAVTALNILNSSDTPPFTIEDESDGGDEIRMKYRYLDLRRAPVRDTLILRSKMAFATRSYLDSQNFIETETPVLIKSTPEGARDFVVPSRMNPGEFYALPQSPQQLKQLLMVAGFDRYYQIVKCFRDEDLRADRQPEFTQIDCEMSFVEQEDILNMFEGLTKYLFKQIKGIDITEFPRMPYSEAMGSYGSDKPDIRFGMKIKDITALAKGHGFSVFDDAEFIGGICAEGCSEYTRKQTDALTEWVKRPQIGAKGLVYVKVNTDGTIKSSVDKFYSAEDLQKWVELFGAKPGDLLLILSGVKEKMLKAIGDMRLEMANQLGLRDKNVFQPLWVVDFPLLEWDEDTARFYAMHHPFTAPKPEDIPLLETNPGAVRANAYDLVINGVEIGGGSVRIFDKALQARMFGLLGFTPEQAEYQFGFLMNAFKFGAPPHAGIAFGFDRLTSMFAGLDSIRDTIAFPKNNSGRDVMMDSPSMISLEQLDELNLVVNLKEKK</sequence>
<keyword evidence="6 7" id="KW-0030">Aminoacyl-tRNA synthetase</keyword>
<gene>
    <name evidence="7" type="primary">aspS</name>
    <name evidence="9" type="ORF">AQPE_2967</name>
</gene>
<keyword evidence="7" id="KW-0963">Cytoplasm</keyword>
<dbReference type="EC" id="6.1.1.12" evidence="7"/>
<dbReference type="SUPFAM" id="SSF50249">
    <property type="entry name" value="Nucleic acid-binding proteins"/>
    <property type="match status" value="1"/>
</dbReference>
<dbReference type="Gene3D" id="3.30.930.10">
    <property type="entry name" value="Bira Bifunctional Protein, Domain 2"/>
    <property type="match status" value="1"/>
</dbReference>
<dbReference type="InterPro" id="IPR047090">
    <property type="entry name" value="AspRS_core"/>
</dbReference>
<dbReference type="SUPFAM" id="SSF55261">
    <property type="entry name" value="GAD domain-like"/>
    <property type="match status" value="1"/>
</dbReference>
<dbReference type="KEGG" id="anf:AQPE_2967"/>
<dbReference type="HAMAP" id="MF_00044">
    <property type="entry name" value="Asp_tRNA_synth_type1"/>
    <property type="match status" value="1"/>
</dbReference>
<dbReference type="Proteomes" id="UP001193389">
    <property type="component" value="Chromosome"/>
</dbReference>
<feature type="binding site" evidence="7">
    <location>
        <position position="273"/>
    </location>
    <ligand>
        <name>ATP</name>
        <dbReference type="ChEBI" id="CHEBI:30616"/>
    </ligand>
</feature>
<feature type="binding site" evidence="7">
    <location>
        <begin position="575"/>
        <end position="578"/>
    </location>
    <ligand>
        <name>ATP</name>
        <dbReference type="ChEBI" id="CHEBI:30616"/>
    </ligand>
</feature>
<dbReference type="PANTHER" id="PTHR22594:SF5">
    <property type="entry name" value="ASPARTATE--TRNA LIGASE, MITOCHONDRIAL"/>
    <property type="match status" value="1"/>
</dbReference>
<keyword evidence="2 7" id="KW-0436">Ligase</keyword>
<feature type="region of interest" description="Aspartate" evidence="7">
    <location>
        <begin position="242"/>
        <end position="245"/>
    </location>
</feature>
<dbReference type="AlphaFoldDB" id="A0A5K7SBE7"/>
<dbReference type="PANTHER" id="PTHR22594">
    <property type="entry name" value="ASPARTYL/LYSYL-TRNA SYNTHETASE"/>
    <property type="match status" value="1"/>
</dbReference>
<keyword evidence="4 7" id="KW-0067">ATP-binding</keyword>
<feature type="binding site" evidence="7">
    <location>
        <position position="523"/>
    </location>
    <ligand>
        <name>ATP</name>
        <dbReference type="ChEBI" id="CHEBI:30616"/>
    </ligand>
</feature>
<comment type="function">
    <text evidence="7">Catalyzes the attachment of L-aspartate to tRNA(Asp) in a two-step reaction: L-aspartate is first activated by ATP to form Asp-AMP and then transferred to the acceptor end of tRNA(Asp).</text>
</comment>
<feature type="domain" description="Aminoacyl-transfer RNA synthetases class-II family profile" evidence="8">
    <location>
        <begin position="187"/>
        <end position="596"/>
    </location>
</feature>
<organism evidence="9 10">
    <name type="scientific">Aquipluma nitroreducens</name>
    <dbReference type="NCBI Taxonomy" id="2010828"/>
    <lineage>
        <taxon>Bacteria</taxon>
        <taxon>Pseudomonadati</taxon>
        <taxon>Bacteroidota</taxon>
        <taxon>Bacteroidia</taxon>
        <taxon>Marinilabiliales</taxon>
        <taxon>Prolixibacteraceae</taxon>
        <taxon>Aquipluma</taxon>
    </lineage>
</organism>
<dbReference type="Pfam" id="PF02938">
    <property type="entry name" value="GAD"/>
    <property type="match status" value="1"/>
</dbReference>
<dbReference type="CDD" id="cd00777">
    <property type="entry name" value="AspRS_core"/>
    <property type="match status" value="1"/>
</dbReference>
<dbReference type="SUPFAM" id="SSF55681">
    <property type="entry name" value="Class II aaRS and biotin synthetases"/>
    <property type="match status" value="1"/>
</dbReference>
<comment type="catalytic activity">
    <reaction evidence="7">
        <text>tRNA(Asp) + L-aspartate + ATP = L-aspartyl-tRNA(Asp) + AMP + diphosphate</text>
        <dbReference type="Rhea" id="RHEA:19649"/>
        <dbReference type="Rhea" id="RHEA-COMP:9660"/>
        <dbReference type="Rhea" id="RHEA-COMP:9678"/>
        <dbReference type="ChEBI" id="CHEBI:29991"/>
        <dbReference type="ChEBI" id="CHEBI:30616"/>
        <dbReference type="ChEBI" id="CHEBI:33019"/>
        <dbReference type="ChEBI" id="CHEBI:78442"/>
        <dbReference type="ChEBI" id="CHEBI:78516"/>
        <dbReference type="ChEBI" id="CHEBI:456215"/>
        <dbReference type="EC" id="6.1.1.12"/>
    </reaction>
</comment>
<dbReference type="InterPro" id="IPR004115">
    <property type="entry name" value="GAD-like_sf"/>
</dbReference>
<dbReference type="PROSITE" id="PS50862">
    <property type="entry name" value="AA_TRNA_LIGASE_II"/>
    <property type="match status" value="1"/>
</dbReference>
<dbReference type="GO" id="GO:0005524">
    <property type="term" value="F:ATP binding"/>
    <property type="evidence" value="ECO:0007669"/>
    <property type="project" value="UniProtKB-UniRule"/>
</dbReference>
<dbReference type="InterPro" id="IPR045864">
    <property type="entry name" value="aa-tRNA-synth_II/BPL/LPL"/>
</dbReference>
<dbReference type="PRINTS" id="PR01042">
    <property type="entry name" value="TRNASYNTHASP"/>
</dbReference>
<dbReference type="Pfam" id="PF00152">
    <property type="entry name" value="tRNA-synt_2"/>
    <property type="match status" value="1"/>
</dbReference>
<dbReference type="InterPro" id="IPR006195">
    <property type="entry name" value="aa-tRNA-synth_II"/>
</dbReference>
<proteinExistence type="inferred from homology"/>
<evidence type="ECO:0000256" key="3">
    <source>
        <dbReference type="ARBA" id="ARBA00022741"/>
    </source>
</evidence>
<dbReference type="NCBIfam" id="NF001750">
    <property type="entry name" value="PRK00476.1"/>
    <property type="match status" value="1"/>
</dbReference>
<evidence type="ECO:0000256" key="5">
    <source>
        <dbReference type="ARBA" id="ARBA00022917"/>
    </source>
</evidence>
<dbReference type="InterPro" id="IPR047089">
    <property type="entry name" value="Asp-tRNA-ligase_1_N"/>
</dbReference>
<evidence type="ECO:0000256" key="7">
    <source>
        <dbReference type="HAMAP-Rule" id="MF_00044"/>
    </source>
</evidence>
<dbReference type="InterPro" id="IPR029351">
    <property type="entry name" value="GAD_dom"/>
</dbReference>
<protein>
    <recommendedName>
        <fullName evidence="7">Aspartate--tRNA ligase</fullName>
        <ecNumber evidence="7">6.1.1.12</ecNumber>
    </recommendedName>
    <alternativeName>
        <fullName evidence="7">Aspartyl-tRNA synthetase</fullName>
        <shortName evidence="7">AspRS</shortName>
    </alternativeName>
</protein>
<feature type="binding site" evidence="7">
    <location>
        <position position="264"/>
    </location>
    <ligand>
        <name>L-aspartate</name>
        <dbReference type="ChEBI" id="CHEBI:29991"/>
    </ligand>
</feature>
<evidence type="ECO:0000256" key="1">
    <source>
        <dbReference type="ARBA" id="ARBA00006303"/>
    </source>
</evidence>
<dbReference type="GO" id="GO:0005737">
    <property type="term" value="C:cytoplasm"/>
    <property type="evidence" value="ECO:0007669"/>
    <property type="project" value="UniProtKB-SubCell"/>
</dbReference>
<dbReference type="GO" id="GO:0004815">
    <property type="term" value="F:aspartate-tRNA ligase activity"/>
    <property type="evidence" value="ECO:0007669"/>
    <property type="project" value="UniProtKB-UniRule"/>
</dbReference>
<feature type="binding site" evidence="7">
    <location>
        <position position="530"/>
    </location>
    <ligand>
        <name>L-aspartate</name>
        <dbReference type="ChEBI" id="CHEBI:29991"/>
    </ligand>
</feature>
<dbReference type="CDD" id="cd04317">
    <property type="entry name" value="EcAspRS_like_N"/>
    <property type="match status" value="1"/>
</dbReference>
<keyword evidence="5 7" id="KW-0648">Protein biosynthesis</keyword>
<keyword evidence="3 7" id="KW-0547">Nucleotide-binding</keyword>
<comment type="similarity">
    <text evidence="1 7">Belongs to the class-II aminoacyl-tRNA synthetase family. Type 1 subfamily.</text>
</comment>
<keyword evidence="10" id="KW-1185">Reference proteome</keyword>
<dbReference type="InterPro" id="IPR004365">
    <property type="entry name" value="NA-bd_OB_tRNA"/>
</dbReference>
<feature type="binding site" evidence="7">
    <location>
        <position position="489"/>
    </location>
    <ligand>
        <name>L-aspartate</name>
        <dbReference type="ChEBI" id="CHEBI:29991"/>
    </ligand>
</feature>
<comment type="subunit">
    <text evidence="7">Homodimer.</text>
</comment>